<dbReference type="SUPFAM" id="SSF51445">
    <property type="entry name" value="(Trans)glycosidases"/>
    <property type="match status" value="1"/>
</dbReference>
<dbReference type="Pfam" id="PF00933">
    <property type="entry name" value="Glyco_hydro_3"/>
    <property type="match status" value="1"/>
</dbReference>
<evidence type="ECO:0000256" key="1">
    <source>
        <dbReference type="ARBA" id="ARBA00001231"/>
    </source>
</evidence>
<keyword evidence="8" id="KW-1185">Reference proteome</keyword>
<evidence type="ECO:0000313" key="8">
    <source>
        <dbReference type="Proteomes" id="UP000604001"/>
    </source>
</evidence>
<dbReference type="InterPro" id="IPR001764">
    <property type="entry name" value="Glyco_hydro_3_N"/>
</dbReference>
<name>A0ABR6U4X7_9ACTN</name>
<keyword evidence="4" id="KW-0378">Hydrolase</keyword>
<dbReference type="PANTHER" id="PTHR30480:SF13">
    <property type="entry name" value="BETA-HEXOSAMINIDASE"/>
    <property type="match status" value="1"/>
</dbReference>
<dbReference type="PANTHER" id="PTHR30480">
    <property type="entry name" value="BETA-HEXOSAMINIDASE-RELATED"/>
    <property type="match status" value="1"/>
</dbReference>
<proteinExistence type="inferred from homology"/>
<feature type="domain" description="Glycoside hydrolase family 3 N-terminal" evidence="6">
    <location>
        <begin position="7"/>
        <end position="313"/>
    </location>
</feature>
<comment type="caution">
    <text evidence="7">The sequence shown here is derived from an EMBL/GenBank/DDBJ whole genome shotgun (WGS) entry which is preliminary data.</text>
</comment>
<dbReference type="EC" id="3.2.1.52" evidence="3"/>
<dbReference type="InterPro" id="IPR036962">
    <property type="entry name" value="Glyco_hydro_3_N_sf"/>
</dbReference>
<evidence type="ECO:0000259" key="6">
    <source>
        <dbReference type="Pfam" id="PF00933"/>
    </source>
</evidence>
<dbReference type="InterPro" id="IPR050226">
    <property type="entry name" value="NagZ_Beta-hexosaminidase"/>
</dbReference>
<evidence type="ECO:0000256" key="5">
    <source>
        <dbReference type="ARBA" id="ARBA00023295"/>
    </source>
</evidence>
<evidence type="ECO:0000256" key="2">
    <source>
        <dbReference type="ARBA" id="ARBA00005336"/>
    </source>
</evidence>
<evidence type="ECO:0000256" key="3">
    <source>
        <dbReference type="ARBA" id="ARBA00012663"/>
    </source>
</evidence>
<dbReference type="Proteomes" id="UP000604001">
    <property type="component" value="Unassembled WGS sequence"/>
</dbReference>
<dbReference type="Gene3D" id="3.20.20.300">
    <property type="entry name" value="Glycoside hydrolase, family 3, N-terminal domain"/>
    <property type="match status" value="1"/>
</dbReference>
<accession>A0ABR6U4X7</accession>
<keyword evidence="5" id="KW-0326">Glycosidase</keyword>
<evidence type="ECO:0000256" key="4">
    <source>
        <dbReference type="ARBA" id="ARBA00022801"/>
    </source>
</evidence>
<gene>
    <name evidence="7" type="ORF">H7344_01090</name>
</gene>
<sequence>MRLPELAGQLIVTRYAGTRAPTELVRRLHLGGVVVFDENVAGPEELAGALRRLQRGAGRGWPLMTAVDQEGGLVQRVGGAVTAYPALMSAGAAGDRALTRRAHRALGAELNVIGLNVDLAPVADVTVGSADPVIGSRSPGSDPVVVATHAVAAAHGLRDAGVVPVVKHFPGHGSLTTDSHVALPVQTRTVRQLERVDLAPFRAAVDAGLPAVMVGHIAVRAVDPGVPATLSRPVVHGLLRERLGFDGLVVSDALEMAAVRSRREPAVRFLRAGGDVVLMPTDPATARASIVRAVRDGRLPRRRLEQAATRMVALLEHRAATAGRGAAPGSAAEAARTLSAEAVTVVAGPCGGRLVEGPVVPLGSSMAVAGFRAAATRAGMSLGRVDLVKPPKPKRTGNKKKDRRRLRAWRRTEPRTVIRGTPVHLVGPGGAAPGAGIVVATDRPWVLGTSAAPVRIATYGATPGAMRALVDVLAGRARAPGRLPVDVRGVDRRGC</sequence>
<evidence type="ECO:0000313" key="7">
    <source>
        <dbReference type="EMBL" id="MBC2958886.1"/>
    </source>
</evidence>
<protein>
    <recommendedName>
        <fullName evidence="3">beta-N-acetylhexosaminidase</fullName>
        <ecNumber evidence="3">3.2.1.52</ecNumber>
    </recommendedName>
</protein>
<reference evidence="7 8" key="1">
    <citation type="submission" date="2020-08" db="EMBL/GenBank/DDBJ databases">
        <title>novel species in genus Nocardioides.</title>
        <authorList>
            <person name="Zhang G."/>
        </authorList>
    </citation>
    <scope>NUCLEOTIDE SEQUENCE [LARGE SCALE GENOMIC DNA]</scope>
    <source>
        <strain evidence="7 8">SC8A-24</strain>
    </source>
</reference>
<comment type="similarity">
    <text evidence="2">Belongs to the glycosyl hydrolase 3 family.</text>
</comment>
<comment type="catalytic activity">
    <reaction evidence="1">
        <text>Hydrolysis of terminal non-reducing N-acetyl-D-hexosamine residues in N-acetyl-beta-D-hexosaminides.</text>
        <dbReference type="EC" id="3.2.1.52"/>
    </reaction>
</comment>
<dbReference type="InterPro" id="IPR017853">
    <property type="entry name" value="GH"/>
</dbReference>
<dbReference type="EMBL" id="JACMYC010000001">
    <property type="protein sequence ID" value="MBC2958886.1"/>
    <property type="molecule type" value="Genomic_DNA"/>
</dbReference>
<organism evidence="7 8">
    <name type="scientific">Nocardioides deserti</name>
    <dbReference type="NCBI Taxonomy" id="1588644"/>
    <lineage>
        <taxon>Bacteria</taxon>
        <taxon>Bacillati</taxon>
        <taxon>Actinomycetota</taxon>
        <taxon>Actinomycetes</taxon>
        <taxon>Propionibacteriales</taxon>
        <taxon>Nocardioidaceae</taxon>
        <taxon>Nocardioides</taxon>
    </lineage>
</organism>